<proteinExistence type="predicted"/>
<keyword evidence="1" id="KW-0472">Membrane</keyword>
<comment type="caution">
    <text evidence="2">The sequence shown here is derived from an EMBL/GenBank/DDBJ whole genome shotgun (WGS) entry which is preliminary data.</text>
</comment>
<dbReference type="Proteomes" id="UP000050443">
    <property type="component" value="Unassembled WGS sequence"/>
</dbReference>
<keyword evidence="1" id="KW-0812">Transmembrane</keyword>
<dbReference type="AlphaFoldDB" id="A0A0N8VLS0"/>
<evidence type="ECO:0000313" key="2">
    <source>
        <dbReference type="EMBL" id="KQB37300.1"/>
    </source>
</evidence>
<keyword evidence="1" id="KW-1133">Transmembrane helix</keyword>
<dbReference type="RefSeq" id="WP_055098036.1">
    <property type="nucleotide sequence ID" value="NZ_JRLF01000015.1"/>
</dbReference>
<dbReference type="PATRIC" id="fig|362413.3.peg.2410"/>
<feature type="transmembrane region" description="Helical" evidence="1">
    <location>
        <begin position="20"/>
        <end position="41"/>
    </location>
</feature>
<organism evidence="2 3">
    <name type="scientific">Flavobacterium aquidurense</name>
    <dbReference type="NCBI Taxonomy" id="362413"/>
    <lineage>
        <taxon>Bacteria</taxon>
        <taxon>Pseudomonadati</taxon>
        <taxon>Bacteroidota</taxon>
        <taxon>Flavobacteriia</taxon>
        <taxon>Flavobacteriales</taxon>
        <taxon>Flavobacteriaceae</taxon>
        <taxon>Flavobacterium</taxon>
    </lineage>
</organism>
<feature type="transmembrane region" description="Helical" evidence="1">
    <location>
        <begin position="47"/>
        <end position="67"/>
    </location>
</feature>
<name>A0A0N8VLS0_9FLAO</name>
<reference evidence="2 3" key="1">
    <citation type="submission" date="2014-09" db="EMBL/GenBank/DDBJ databases">
        <title>Genome sequence of Flavobacterium aquidurense RC62.</title>
        <authorList>
            <person name="Kim J.F."/>
            <person name="Kwak M.-J."/>
        </authorList>
    </citation>
    <scope>NUCLEOTIDE SEQUENCE [LARGE SCALE GENOMIC DNA]</scope>
    <source>
        <strain evidence="2 3">RC62</strain>
    </source>
</reference>
<sequence>MEKYIIKKMESNEIIISFNFNKTSTILSIVFSLSILTLIALKIRSGVIQNIWGSLIILILILLYLTFNKYYEWTKNKYHKFNIQEENLFINDKFHCNLNKLQSINIYNSINKFESGWIIYLKIFPGSSHDYIIKKRLGEKEAIEIADKISLFLNRKVIID</sequence>
<dbReference type="OrthoDB" id="1367010at2"/>
<evidence type="ECO:0000256" key="1">
    <source>
        <dbReference type="SAM" id="Phobius"/>
    </source>
</evidence>
<accession>A0A0N8VLS0</accession>
<protein>
    <submittedName>
        <fullName evidence="2">Uncharacterized protein</fullName>
    </submittedName>
</protein>
<evidence type="ECO:0000313" key="3">
    <source>
        <dbReference type="Proteomes" id="UP000050443"/>
    </source>
</evidence>
<dbReference type="STRING" id="362413.RC62_2466"/>
<gene>
    <name evidence="2" type="ORF">RC62_2466</name>
</gene>
<dbReference type="EMBL" id="JRLF01000015">
    <property type="protein sequence ID" value="KQB37300.1"/>
    <property type="molecule type" value="Genomic_DNA"/>
</dbReference>